<dbReference type="InterPro" id="IPR011660">
    <property type="entry name" value="VapB-like"/>
</dbReference>
<sequence length="84" mass="9257">MAFHIKNPETDALARRVAALKKIGLTEAVHTALAHELEREQGKPTLVDLGVQFCRDFRARGNPRAASLLARRSATACTRIPDVH</sequence>
<evidence type="ECO:0000313" key="2">
    <source>
        <dbReference type="Proteomes" id="UP001565471"/>
    </source>
</evidence>
<proteinExistence type="predicted"/>
<organism evidence="1 2">
    <name type="scientific">Bradyrhizobium elkanii</name>
    <dbReference type="NCBI Taxonomy" id="29448"/>
    <lineage>
        <taxon>Bacteria</taxon>
        <taxon>Pseudomonadati</taxon>
        <taxon>Pseudomonadota</taxon>
        <taxon>Alphaproteobacteria</taxon>
        <taxon>Hyphomicrobiales</taxon>
        <taxon>Nitrobacteraceae</taxon>
        <taxon>Bradyrhizobium</taxon>
    </lineage>
</organism>
<dbReference type="Pfam" id="PF07704">
    <property type="entry name" value="PSK_trans_fac"/>
    <property type="match status" value="1"/>
</dbReference>
<name>A0ABV4ER65_BRAEL</name>
<protein>
    <submittedName>
        <fullName evidence="1">Antitoxin VapB</fullName>
    </submittedName>
</protein>
<dbReference type="RefSeq" id="WP_244435971.1">
    <property type="nucleotide sequence ID" value="NZ_CP126027.1"/>
</dbReference>
<dbReference type="EMBL" id="JBGBZA010000001">
    <property type="protein sequence ID" value="MEY9313352.1"/>
    <property type="molecule type" value="Genomic_DNA"/>
</dbReference>
<comment type="caution">
    <text evidence="1">The sequence shown here is derived from an EMBL/GenBank/DDBJ whole genome shotgun (WGS) entry which is preliminary data.</text>
</comment>
<evidence type="ECO:0000313" key="1">
    <source>
        <dbReference type="EMBL" id="MEY9313352.1"/>
    </source>
</evidence>
<accession>A0ABV4ER65</accession>
<gene>
    <name evidence="1" type="ORF">ABIF29_000151</name>
</gene>
<reference evidence="1 2" key="1">
    <citation type="submission" date="2024-07" db="EMBL/GenBank/DDBJ databases">
        <title>Genomic Encyclopedia of Type Strains, Phase V (KMG-V): Genome sequencing to study the core and pangenomes of soil and plant-associated prokaryotes.</title>
        <authorList>
            <person name="Whitman W."/>
        </authorList>
    </citation>
    <scope>NUCLEOTIDE SEQUENCE [LARGE SCALE GENOMIC DNA]</scope>
    <source>
        <strain evidence="1 2">USDA 415</strain>
    </source>
</reference>
<keyword evidence="2" id="KW-1185">Reference proteome</keyword>
<dbReference type="Proteomes" id="UP001565471">
    <property type="component" value="Unassembled WGS sequence"/>
</dbReference>